<dbReference type="STRING" id="36849.OXPF_00330"/>
<keyword evidence="2" id="KW-1185">Reference proteome</keyword>
<dbReference type="Proteomes" id="UP000050326">
    <property type="component" value="Unassembled WGS sequence"/>
</dbReference>
<gene>
    <name evidence="1" type="ORF">OXPF_00330</name>
</gene>
<dbReference type="AlphaFoldDB" id="A0A0P8YGZ4"/>
<sequence length="167" mass="19520">MTIGIGIIISKNHDISLINNLKENYDLGLIRIHNDYVDKQLLDDEVFLQATKNGCDSLTGIGIYDLYIKDVSEIYQAVKDPKMAQFLISDFEKRKGIYKNDAKKWIEIAKTIKYDYNVNKFGLFIHFFISSFDREKIDFHNRTVCSLNNVTIDYIMKIQKDVIVFFD</sequence>
<evidence type="ECO:0000313" key="2">
    <source>
        <dbReference type="Proteomes" id="UP000050326"/>
    </source>
</evidence>
<accession>A0A0P8YGZ4</accession>
<organism evidence="1 2">
    <name type="scientific">Oxobacter pfennigii</name>
    <dbReference type="NCBI Taxonomy" id="36849"/>
    <lineage>
        <taxon>Bacteria</taxon>
        <taxon>Bacillati</taxon>
        <taxon>Bacillota</taxon>
        <taxon>Clostridia</taxon>
        <taxon>Eubacteriales</taxon>
        <taxon>Clostridiaceae</taxon>
        <taxon>Oxobacter</taxon>
    </lineage>
</organism>
<comment type="caution">
    <text evidence="1">The sequence shown here is derived from an EMBL/GenBank/DDBJ whole genome shotgun (WGS) entry which is preliminary data.</text>
</comment>
<proteinExistence type="predicted"/>
<dbReference type="OrthoDB" id="1957770at2"/>
<dbReference type="RefSeq" id="WP_054873201.1">
    <property type="nucleotide sequence ID" value="NZ_LKET01000005.1"/>
</dbReference>
<dbReference type="EMBL" id="LKET01000005">
    <property type="protein sequence ID" value="KPU46361.1"/>
    <property type="molecule type" value="Genomic_DNA"/>
</dbReference>
<reference evidence="1 2" key="1">
    <citation type="submission" date="2015-09" db="EMBL/GenBank/DDBJ databases">
        <title>Genome sequence of Oxobacter pfennigii DSM 3222.</title>
        <authorList>
            <person name="Poehlein A."/>
            <person name="Bengelsdorf F.R."/>
            <person name="Schiel-Bengelsdorf B."/>
            <person name="Duerre P."/>
            <person name="Daniel R."/>
        </authorList>
    </citation>
    <scope>NUCLEOTIDE SEQUENCE [LARGE SCALE GENOMIC DNA]</scope>
    <source>
        <strain evidence="1 2">DSM 3222</strain>
    </source>
</reference>
<protein>
    <submittedName>
        <fullName evidence="1">Uncharacterized protein</fullName>
    </submittedName>
</protein>
<name>A0A0P8YGZ4_9CLOT</name>
<evidence type="ECO:0000313" key="1">
    <source>
        <dbReference type="EMBL" id="KPU46361.1"/>
    </source>
</evidence>